<feature type="transmembrane region" description="Helical" evidence="10">
    <location>
        <begin position="178"/>
        <end position="197"/>
    </location>
</feature>
<dbReference type="AlphaFoldDB" id="A0A437P069"/>
<feature type="transmembrane region" description="Helical" evidence="10">
    <location>
        <begin position="146"/>
        <end position="172"/>
    </location>
</feature>
<dbReference type="OrthoDB" id="9804259at2"/>
<comment type="similarity">
    <text evidence="2">Belongs to the ABC transporter superfamily.</text>
</comment>
<dbReference type="PANTHER" id="PTHR24221:SF654">
    <property type="entry name" value="ATP-BINDING CASSETTE SUB-FAMILY B MEMBER 6"/>
    <property type="match status" value="1"/>
</dbReference>
<dbReference type="RefSeq" id="WP_127732143.1">
    <property type="nucleotide sequence ID" value="NZ_SACP01000020.1"/>
</dbReference>
<protein>
    <submittedName>
        <fullName evidence="13">ABC transporter ATP-binding protein</fullName>
    </submittedName>
</protein>
<dbReference type="InterPro" id="IPR003439">
    <property type="entry name" value="ABC_transporter-like_ATP-bd"/>
</dbReference>
<dbReference type="GO" id="GO:0016887">
    <property type="term" value="F:ATP hydrolysis activity"/>
    <property type="evidence" value="ECO:0007669"/>
    <property type="project" value="InterPro"/>
</dbReference>
<dbReference type="InterPro" id="IPR027417">
    <property type="entry name" value="P-loop_NTPase"/>
</dbReference>
<evidence type="ECO:0000256" key="4">
    <source>
        <dbReference type="ARBA" id="ARBA00022475"/>
    </source>
</evidence>
<dbReference type="InterPro" id="IPR011527">
    <property type="entry name" value="ABC1_TM_dom"/>
</dbReference>
<feature type="transmembrane region" description="Helical" evidence="10">
    <location>
        <begin position="74"/>
        <end position="103"/>
    </location>
</feature>
<dbReference type="Gene3D" id="3.40.50.300">
    <property type="entry name" value="P-loop containing nucleotide triphosphate hydrolases"/>
    <property type="match status" value="1"/>
</dbReference>
<evidence type="ECO:0000259" key="12">
    <source>
        <dbReference type="PROSITE" id="PS50929"/>
    </source>
</evidence>
<dbReference type="GO" id="GO:0005524">
    <property type="term" value="F:ATP binding"/>
    <property type="evidence" value="ECO:0007669"/>
    <property type="project" value="UniProtKB-KW"/>
</dbReference>
<comment type="subcellular location">
    <subcellularLocation>
        <location evidence="1">Cell membrane</location>
        <topology evidence="1">Multi-pass membrane protein</topology>
    </subcellularLocation>
</comment>
<keyword evidence="4" id="KW-1003">Cell membrane</keyword>
<evidence type="ECO:0000256" key="7">
    <source>
        <dbReference type="ARBA" id="ARBA00022840"/>
    </source>
</evidence>
<dbReference type="Proteomes" id="UP000286997">
    <property type="component" value="Unassembled WGS sequence"/>
</dbReference>
<evidence type="ECO:0000256" key="5">
    <source>
        <dbReference type="ARBA" id="ARBA00022692"/>
    </source>
</evidence>
<feature type="transmembrane region" description="Helical" evidence="10">
    <location>
        <begin position="21"/>
        <end position="44"/>
    </location>
</feature>
<dbReference type="Pfam" id="PF00005">
    <property type="entry name" value="ABC_tran"/>
    <property type="match status" value="1"/>
</dbReference>
<gene>
    <name evidence="13" type="ORF">EOE48_19280</name>
</gene>
<dbReference type="InterPro" id="IPR003593">
    <property type="entry name" value="AAA+_ATPase"/>
</dbReference>
<dbReference type="GO" id="GO:0034040">
    <property type="term" value="F:ATPase-coupled lipid transmembrane transporter activity"/>
    <property type="evidence" value="ECO:0007669"/>
    <property type="project" value="TreeGrafter"/>
</dbReference>
<keyword evidence="7 13" id="KW-0067">ATP-binding</keyword>
<evidence type="ECO:0000256" key="9">
    <source>
        <dbReference type="ARBA" id="ARBA00023136"/>
    </source>
</evidence>
<evidence type="ECO:0000256" key="8">
    <source>
        <dbReference type="ARBA" id="ARBA00022989"/>
    </source>
</evidence>
<dbReference type="SMART" id="SM00382">
    <property type="entry name" value="AAA"/>
    <property type="match status" value="1"/>
</dbReference>
<dbReference type="PROSITE" id="PS00211">
    <property type="entry name" value="ABC_TRANSPORTER_1"/>
    <property type="match status" value="1"/>
</dbReference>
<keyword evidence="8 10" id="KW-1133">Transmembrane helix</keyword>
<proteinExistence type="inferred from homology"/>
<keyword evidence="9 10" id="KW-0472">Membrane</keyword>
<organism evidence="13 14">
    <name type="scientific">Methylobacterium oryzihabitans</name>
    <dbReference type="NCBI Taxonomy" id="2499852"/>
    <lineage>
        <taxon>Bacteria</taxon>
        <taxon>Pseudomonadati</taxon>
        <taxon>Pseudomonadota</taxon>
        <taxon>Alphaproteobacteria</taxon>
        <taxon>Hyphomicrobiales</taxon>
        <taxon>Methylobacteriaceae</taxon>
        <taxon>Methylobacterium</taxon>
    </lineage>
</organism>
<reference evidence="13 14" key="1">
    <citation type="submission" date="2019-01" db="EMBL/GenBank/DDBJ databases">
        <authorList>
            <person name="Chen W.-M."/>
        </authorList>
    </citation>
    <scope>NUCLEOTIDE SEQUENCE [LARGE SCALE GENOMIC DNA]</scope>
    <source>
        <strain evidence="13 14">TER-1</strain>
    </source>
</reference>
<feature type="domain" description="ABC transporter" evidence="11">
    <location>
        <begin position="354"/>
        <end position="590"/>
    </location>
</feature>
<dbReference type="PANTHER" id="PTHR24221">
    <property type="entry name" value="ATP-BINDING CASSETTE SUB-FAMILY B"/>
    <property type="match status" value="1"/>
</dbReference>
<evidence type="ECO:0000256" key="1">
    <source>
        <dbReference type="ARBA" id="ARBA00004651"/>
    </source>
</evidence>
<keyword evidence="14" id="KW-1185">Reference proteome</keyword>
<dbReference type="PROSITE" id="PS50893">
    <property type="entry name" value="ABC_TRANSPORTER_2"/>
    <property type="match status" value="1"/>
</dbReference>
<dbReference type="FunFam" id="3.40.50.300:FF:000299">
    <property type="entry name" value="ABC transporter ATP-binding protein/permease"/>
    <property type="match status" value="1"/>
</dbReference>
<dbReference type="InterPro" id="IPR039421">
    <property type="entry name" value="Type_1_exporter"/>
</dbReference>
<evidence type="ECO:0000313" key="13">
    <source>
        <dbReference type="EMBL" id="RVU15653.1"/>
    </source>
</evidence>
<sequence>MRPLRALIRLLEPRDRRRLGLIGLGLLAAAATELVGVASVVPFLTLVGDPGAAARIPLLAALRDGIGAPDERGFLLAAGFAALAAIAVSTATNAAVTYAQLLFTNLVGFRLSRRLLARYLARDRLFFARANSAELAKNVLAETDRLVVGVLTPASVLVTRLLTAVAIVAFLIAYEPRLALILGAGFGSLYVALFLVVRRRLAVLGARASRGNEARFRVVAECFGALTELRLYGRVRSFAAAYDAPAESLARATAAGLLIGQMPRFAIEALAFGGVIAVVLYALGRGGDTAGLLPLLGLFAFSGYRLLPAFQNIFLAVAQIRYNLPAARIVAGELAGERPDPPRPAARLPFRDAIRLERVAFAYGDEAPVLRGIDLAIPAHRTVGFVGRTGSGKSTLIGLILGVLRPTAGRITVDGVALDAATLPLWQNRIGYVPQDVFLIDDSVSANIALGVPAAEIDPAAVERAARIAEVHDVIAALPEGYATRVGERGTRLSGGQRQRLGIARALYHDPDVIVFDEATSALDQETEAAVMTAIDRLAGTRTILMIAHRLASLHRADIVHVLEGGRVVASGSLAEVAPQLGPARTEEGDVR</sequence>
<evidence type="ECO:0000259" key="11">
    <source>
        <dbReference type="PROSITE" id="PS50893"/>
    </source>
</evidence>
<dbReference type="PROSITE" id="PS50929">
    <property type="entry name" value="ABC_TM1F"/>
    <property type="match status" value="1"/>
</dbReference>
<keyword evidence="5 10" id="KW-0812">Transmembrane</keyword>
<feature type="domain" description="ABC transmembrane type-1" evidence="12">
    <location>
        <begin position="21"/>
        <end position="320"/>
    </location>
</feature>
<evidence type="ECO:0000256" key="2">
    <source>
        <dbReference type="ARBA" id="ARBA00005417"/>
    </source>
</evidence>
<keyword evidence="6" id="KW-0547">Nucleotide-binding</keyword>
<comment type="caution">
    <text evidence="13">The sequence shown here is derived from an EMBL/GenBank/DDBJ whole genome shotgun (WGS) entry which is preliminary data.</text>
</comment>
<name>A0A437P069_9HYPH</name>
<dbReference type="GO" id="GO:0140359">
    <property type="term" value="F:ABC-type transporter activity"/>
    <property type="evidence" value="ECO:0007669"/>
    <property type="project" value="InterPro"/>
</dbReference>
<accession>A0A437P069</accession>
<feature type="transmembrane region" description="Helical" evidence="10">
    <location>
        <begin position="265"/>
        <end position="283"/>
    </location>
</feature>
<dbReference type="InterPro" id="IPR017871">
    <property type="entry name" value="ABC_transporter-like_CS"/>
</dbReference>
<dbReference type="SUPFAM" id="SSF90123">
    <property type="entry name" value="ABC transporter transmembrane region"/>
    <property type="match status" value="1"/>
</dbReference>
<dbReference type="InterPro" id="IPR036640">
    <property type="entry name" value="ABC1_TM_sf"/>
</dbReference>
<dbReference type="SUPFAM" id="SSF52540">
    <property type="entry name" value="P-loop containing nucleoside triphosphate hydrolases"/>
    <property type="match status" value="1"/>
</dbReference>
<dbReference type="Pfam" id="PF00664">
    <property type="entry name" value="ABC_membrane"/>
    <property type="match status" value="1"/>
</dbReference>
<evidence type="ECO:0000256" key="6">
    <source>
        <dbReference type="ARBA" id="ARBA00022741"/>
    </source>
</evidence>
<evidence type="ECO:0000256" key="10">
    <source>
        <dbReference type="SAM" id="Phobius"/>
    </source>
</evidence>
<dbReference type="GO" id="GO:0005886">
    <property type="term" value="C:plasma membrane"/>
    <property type="evidence" value="ECO:0007669"/>
    <property type="project" value="UniProtKB-SubCell"/>
</dbReference>
<keyword evidence="3" id="KW-0813">Transport</keyword>
<evidence type="ECO:0000313" key="14">
    <source>
        <dbReference type="Proteomes" id="UP000286997"/>
    </source>
</evidence>
<dbReference type="Gene3D" id="1.20.1560.10">
    <property type="entry name" value="ABC transporter type 1, transmembrane domain"/>
    <property type="match status" value="1"/>
</dbReference>
<dbReference type="EMBL" id="SACP01000020">
    <property type="protein sequence ID" value="RVU15653.1"/>
    <property type="molecule type" value="Genomic_DNA"/>
</dbReference>
<evidence type="ECO:0000256" key="3">
    <source>
        <dbReference type="ARBA" id="ARBA00022448"/>
    </source>
</evidence>